<dbReference type="Pfam" id="PF00990">
    <property type="entry name" value="GGDEF"/>
    <property type="match status" value="1"/>
</dbReference>
<dbReference type="PANTHER" id="PTHR45138">
    <property type="entry name" value="REGULATORY COMPONENTS OF SENSORY TRANSDUCTION SYSTEM"/>
    <property type="match status" value="1"/>
</dbReference>
<dbReference type="InterPro" id="IPR000160">
    <property type="entry name" value="GGDEF_dom"/>
</dbReference>
<name>A0A1G7EFW1_9BACT</name>
<dbReference type="FunFam" id="3.30.70.270:FF:000001">
    <property type="entry name" value="Diguanylate cyclase domain protein"/>
    <property type="match status" value="1"/>
</dbReference>
<keyword evidence="6" id="KW-1185">Reference proteome</keyword>
<dbReference type="PROSITE" id="PS50887">
    <property type="entry name" value="GGDEF"/>
    <property type="match status" value="1"/>
</dbReference>
<keyword evidence="3" id="KW-0812">Transmembrane</keyword>
<organism evidence="5 6">
    <name type="scientific">Desulfuromonas thiophila</name>
    <dbReference type="NCBI Taxonomy" id="57664"/>
    <lineage>
        <taxon>Bacteria</taxon>
        <taxon>Pseudomonadati</taxon>
        <taxon>Thermodesulfobacteriota</taxon>
        <taxon>Desulfuromonadia</taxon>
        <taxon>Desulfuromonadales</taxon>
        <taxon>Desulfuromonadaceae</taxon>
        <taxon>Desulfuromonas</taxon>
    </lineage>
</organism>
<evidence type="ECO:0000313" key="5">
    <source>
        <dbReference type="EMBL" id="SDE62539.1"/>
    </source>
</evidence>
<sequence>MTAKLLQYKLVAFVLLLMLLLVGGFAMLHLRQFDRMTELWAQQLTEALHSSFRQELAQTQARYLYRAQGFVQTNREIVAAFVRRDREQLATLLEGKLRTLQREDAYFVALTLLTPDGEVFFCSRGTPPPSRNLGHLPFVRRALQQHPAQPLASLTRTTAGLSLAVGVPLSDGEQLSGLLLLQIRPQRELDRFARLHGIDSALFIQSDKLPASPLQQQEHSNGLVCVAATAQFPASVAQREQLLNATPNQRLSGADGASFLRLPALSLEGPDGARIGQLVSQWDVSHLRQDFCRSLRLALGLGALVLLAVSGLLYRGVGRLLRRLQRLHSELEQRVQQRTAELQQLNRQLEHEIEERRQVQRALEILSRQDGLTGVANRRHFDQMLARELAAARRSQAPLSLLMIDLDYFKQYNDRHGHLAGDVALKQVATALQQALRRPRDLVARFGGEEFICLLPETRLMAAAQVAERIRQLVRRLPVGGEPEDPSAAAPLPQETHLTISIGVAGLSPADAAGGQALIGRADAALYRAKQAGRDRVVIMPGPALEPD</sequence>
<gene>
    <name evidence="5" type="ORF">SAMN05661003_12013</name>
</gene>
<evidence type="ECO:0000256" key="2">
    <source>
        <dbReference type="SAM" id="Coils"/>
    </source>
</evidence>
<dbReference type="OrthoDB" id="9790367at2"/>
<feature type="transmembrane region" description="Helical" evidence="3">
    <location>
        <begin position="297"/>
        <end position="317"/>
    </location>
</feature>
<dbReference type="NCBIfam" id="TIGR00254">
    <property type="entry name" value="GGDEF"/>
    <property type="match status" value="1"/>
</dbReference>
<dbReference type="SMART" id="SM00267">
    <property type="entry name" value="GGDEF"/>
    <property type="match status" value="1"/>
</dbReference>
<dbReference type="SUPFAM" id="SSF55073">
    <property type="entry name" value="Nucleotide cyclase"/>
    <property type="match status" value="1"/>
</dbReference>
<dbReference type="InterPro" id="IPR043128">
    <property type="entry name" value="Rev_trsase/Diguanyl_cyclase"/>
</dbReference>
<dbReference type="Proteomes" id="UP000243205">
    <property type="component" value="Unassembled WGS sequence"/>
</dbReference>
<feature type="domain" description="GGDEF" evidence="4">
    <location>
        <begin position="397"/>
        <end position="542"/>
    </location>
</feature>
<dbReference type="InterPro" id="IPR029787">
    <property type="entry name" value="Nucleotide_cyclase"/>
</dbReference>
<accession>A0A1G7EFW1</accession>
<protein>
    <recommendedName>
        <fullName evidence="1">diguanylate cyclase</fullName>
        <ecNumber evidence="1">2.7.7.65</ecNumber>
    </recommendedName>
</protein>
<proteinExistence type="predicted"/>
<dbReference type="GO" id="GO:1902201">
    <property type="term" value="P:negative regulation of bacterial-type flagellum-dependent cell motility"/>
    <property type="evidence" value="ECO:0007669"/>
    <property type="project" value="TreeGrafter"/>
</dbReference>
<keyword evidence="3" id="KW-0472">Membrane</keyword>
<keyword evidence="3" id="KW-1133">Transmembrane helix</keyword>
<evidence type="ECO:0000256" key="1">
    <source>
        <dbReference type="ARBA" id="ARBA00012528"/>
    </source>
</evidence>
<reference evidence="6" key="1">
    <citation type="submission" date="2016-10" db="EMBL/GenBank/DDBJ databases">
        <authorList>
            <person name="Varghese N."/>
            <person name="Submissions S."/>
        </authorList>
    </citation>
    <scope>NUCLEOTIDE SEQUENCE [LARGE SCALE GENOMIC DNA]</scope>
    <source>
        <strain evidence="6">DSM 8987</strain>
    </source>
</reference>
<dbReference type="GO" id="GO:0005886">
    <property type="term" value="C:plasma membrane"/>
    <property type="evidence" value="ECO:0007669"/>
    <property type="project" value="TreeGrafter"/>
</dbReference>
<dbReference type="GO" id="GO:0052621">
    <property type="term" value="F:diguanylate cyclase activity"/>
    <property type="evidence" value="ECO:0007669"/>
    <property type="project" value="UniProtKB-EC"/>
</dbReference>
<dbReference type="Gene3D" id="3.30.70.270">
    <property type="match status" value="1"/>
</dbReference>
<dbReference type="EC" id="2.7.7.65" evidence="1"/>
<dbReference type="STRING" id="57664.SAMN05661003_12013"/>
<dbReference type="AlphaFoldDB" id="A0A1G7EFW1"/>
<dbReference type="PANTHER" id="PTHR45138:SF24">
    <property type="entry name" value="DIGUANYLATE CYCLASE DGCC-RELATED"/>
    <property type="match status" value="1"/>
</dbReference>
<evidence type="ECO:0000313" key="6">
    <source>
        <dbReference type="Proteomes" id="UP000243205"/>
    </source>
</evidence>
<evidence type="ECO:0000259" key="4">
    <source>
        <dbReference type="PROSITE" id="PS50887"/>
    </source>
</evidence>
<dbReference type="GO" id="GO:0043709">
    <property type="term" value="P:cell adhesion involved in single-species biofilm formation"/>
    <property type="evidence" value="ECO:0007669"/>
    <property type="project" value="TreeGrafter"/>
</dbReference>
<dbReference type="InterPro" id="IPR050469">
    <property type="entry name" value="Diguanylate_Cyclase"/>
</dbReference>
<dbReference type="CDD" id="cd01949">
    <property type="entry name" value="GGDEF"/>
    <property type="match status" value="1"/>
</dbReference>
<dbReference type="RefSeq" id="WP_092080287.1">
    <property type="nucleotide sequence ID" value="NZ_FNAQ01000020.1"/>
</dbReference>
<dbReference type="EMBL" id="FNAQ01000020">
    <property type="protein sequence ID" value="SDE62539.1"/>
    <property type="molecule type" value="Genomic_DNA"/>
</dbReference>
<keyword evidence="2" id="KW-0175">Coiled coil</keyword>
<dbReference type="Pfam" id="PF14827">
    <property type="entry name" value="dCache_3"/>
    <property type="match status" value="1"/>
</dbReference>
<evidence type="ECO:0000256" key="3">
    <source>
        <dbReference type="SAM" id="Phobius"/>
    </source>
</evidence>
<feature type="coiled-coil region" evidence="2">
    <location>
        <begin position="321"/>
        <end position="369"/>
    </location>
</feature>
<dbReference type="Gene3D" id="3.30.450.20">
    <property type="entry name" value="PAS domain"/>
    <property type="match status" value="1"/>
</dbReference>
<dbReference type="InterPro" id="IPR029150">
    <property type="entry name" value="dCache_3"/>
</dbReference>